<dbReference type="PANTHER" id="PTHR48039:SF5">
    <property type="entry name" value="RNA-BINDING PROTEIN 28"/>
    <property type="match status" value="1"/>
</dbReference>
<proteinExistence type="predicted"/>
<comment type="caution">
    <text evidence="8">The sequence shown here is derived from an EMBL/GenBank/DDBJ whole genome shotgun (WGS) entry which is preliminary data.</text>
</comment>
<dbReference type="GO" id="GO:0005730">
    <property type="term" value="C:nucleolus"/>
    <property type="evidence" value="ECO:0007669"/>
    <property type="project" value="TreeGrafter"/>
</dbReference>
<dbReference type="Proteomes" id="UP000283269">
    <property type="component" value="Unassembled WGS sequence"/>
</dbReference>
<dbReference type="InterPro" id="IPR012677">
    <property type="entry name" value="Nucleotide-bd_a/b_plait_sf"/>
</dbReference>
<feature type="region of interest" description="Disordered" evidence="6">
    <location>
        <begin position="859"/>
        <end position="879"/>
    </location>
</feature>
<dbReference type="STRING" id="93625.A0A409X2Z1"/>
<feature type="compositionally biased region" description="Basic and acidic residues" evidence="6">
    <location>
        <begin position="920"/>
        <end position="960"/>
    </location>
</feature>
<keyword evidence="2" id="KW-0677">Repeat</keyword>
<accession>A0A409X2Z1</accession>
<feature type="region of interest" description="Disordered" evidence="6">
    <location>
        <begin position="725"/>
        <end position="783"/>
    </location>
</feature>
<comment type="subcellular location">
    <subcellularLocation>
        <location evidence="1">Nucleus</location>
    </subcellularLocation>
</comment>
<dbReference type="CDD" id="cd12676">
    <property type="entry name" value="RRM3_Nop4p"/>
    <property type="match status" value="1"/>
</dbReference>
<evidence type="ECO:0000256" key="3">
    <source>
        <dbReference type="ARBA" id="ARBA00022884"/>
    </source>
</evidence>
<dbReference type="Gene3D" id="3.30.70.330">
    <property type="match status" value="5"/>
</dbReference>
<feature type="compositionally biased region" description="Polar residues" evidence="6">
    <location>
        <begin position="897"/>
        <end position="918"/>
    </location>
</feature>
<keyword evidence="3 5" id="KW-0694">RNA-binding</keyword>
<dbReference type="Pfam" id="PF00076">
    <property type="entry name" value="RRM_1"/>
    <property type="match status" value="3"/>
</dbReference>
<evidence type="ECO:0000313" key="9">
    <source>
        <dbReference type="Proteomes" id="UP000283269"/>
    </source>
</evidence>
<reference evidence="8 9" key="1">
    <citation type="journal article" date="2018" name="Evol. Lett.">
        <title>Horizontal gene cluster transfer increased hallucinogenic mushroom diversity.</title>
        <authorList>
            <person name="Reynolds H.T."/>
            <person name="Vijayakumar V."/>
            <person name="Gluck-Thaler E."/>
            <person name="Korotkin H.B."/>
            <person name="Matheny P.B."/>
            <person name="Slot J.C."/>
        </authorList>
    </citation>
    <scope>NUCLEOTIDE SEQUENCE [LARGE SCALE GENOMIC DNA]</scope>
    <source>
        <strain evidence="8 9">2631</strain>
    </source>
</reference>
<feature type="compositionally biased region" description="Basic and acidic residues" evidence="6">
    <location>
        <begin position="373"/>
        <end position="382"/>
    </location>
</feature>
<dbReference type="InParanoid" id="A0A409X2Z1"/>
<dbReference type="FunFam" id="3.30.70.330:FF:000406">
    <property type="entry name" value="Related to Nucleolar protein NOP4"/>
    <property type="match status" value="1"/>
</dbReference>
<feature type="region of interest" description="Disordered" evidence="6">
    <location>
        <begin position="102"/>
        <end position="135"/>
    </location>
</feature>
<dbReference type="InterPro" id="IPR051945">
    <property type="entry name" value="RRM_MRD1_RNA_proc_ribogen"/>
</dbReference>
<organism evidence="8 9">
    <name type="scientific">Psilocybe cyanescens</name>
    <dbReference type="NCBI Taxonomy" id="93625"/>
    <lineage>
        <taxon>Eukaryota</taxon>
        <taxon>Fungi</taxon>
        <taxon>Dikarya</taxon>
        <taxon>Basidiomycota</taxon>
        <taxon>Agaricomycotina</taxon>
        <taxon>Agaricomycetes</taxon>
        <taxon>Agaricomycetidae</taxon>
        <taxon>Agaricales</taxon>
        <taxon>Agaricineae</taxon>
        <taxon>Strophariaceae</taxon>
        <taxon>Psilocybe</taxon>
    </lineage>
</organism>
<dbReference type="InterPro" id="IPR035979">
    <property type="entry name" value="RBD_domain_sf"/>
</dbReference>
<keyword evidence="9" id="KW-1185">Reference proteome</keyword>
<feature type="compositionally biased region" description="Acidic residues" evidence="6">
    <location>
        <begin position="383"/>
        <end position="398"/>
    </location>
</feature>
<evidence type="ECO:0000256" key="5">
    <source>
        <dbReference type="PROSITE-ProRule" id="PRU00176"/>
    </source>
</evidence>
<evidence type="ECO:0000313" key="8">
    <source>
        <dbReference type="EMBL" id="PPQ85119.1"/>
    </source>
</evidence>
<feature type="compositionally biased region" description="Acidic residues" evidence="6">
    <location>
        <begin position="447"/>
        <end position="460"/>
    </location>
</feature>
<protein>
    <recommendedName>
        <fullName evidence="7">RRM domain-containing protein</fullName>
    </recommendedName>
</protein>
<feature type="region of interest" description="Disordered" evidence="6">
    <location>
        <begin position="430"/>
        <end position="501"/>
    </location>
</feature>
<feature type="compositionally biased region" description="Basic and acidic residues" evidence="6">
    <location>
        <begin position="738"/>
        <end position="751"/>
    </location>
</feature>
<feature type="domain" description="RRM" evidence="7">
    <location>
        <begin position="255"/>
        <end position="362"/>
    </location>
</feature>
<feature type="domain" description="RRM" evidence="7">
    <location>
        <begin position="504"/>
        <end position="616"/>
    </location>
</feature>
<feature type="domain" description="RRM" evidence="7">
    <location>
        <begin position="23"/>
        <end position="103"/>
    </location>
</feature>
<dbReference type="GO" id="GO:0003729">
    <property type="term" value="F:mRNA binding"/>
    <property type="evidence" value="ECO:0007669"/>
    <property type="project" value="TreeGrafter"/>
</dbReference>
<feature type="compositionally biased region" description="Acidic residues" evidence="6">
    <location>
        <begin position="471"/>
        <end position="490"/>
    </location>
</feature>
<gene>
    <name evidence="8" type="ORF">CVT25_004219</name>
</gene>
<dbReference type="OrthoDB" id="267048at2759"/>
<evidence type="ECO:0000256" key="2">
    <source>
        <dbReference type="ARBA" id="ARBA00022737"/>
    </source>
</evidence>
<dbReference type="AlphaFoldDB" id="A0A409X2Z1"/>
<keyword evidence="4" id="KW-0539">Nucleus</keyword>
<feature type="compositionally biased region" description="Basic residues" evidence="6">
    <location>
        <begin position="971"/>
        <end position="986"/>
    </location>
</feature>
<feature type="region of interest" description="Disordered" evidence="6">
    <location>
        <begin position="373"/>
        <end position="406"/>
    </location>
</feature>
<dbReference type="EMBL" id="NHYD01002747">
    <property type="protein sequence ID" value="PPQ85119.1"/>
    <property type="molecule type" value="Genomic_DNA"/>
</dbReference>
<dbReference type="PROSITE" id="PS50102">
    <property type="entry name" value="RRM"/>
    <property type="match status" value="3"/>
</dbReference>
<dbReference type="PANTHER" id="PTHR48039">
    <property type="entry name" value="RNA-BINDING MOTIF PROTEIN 14B"/>
    <property type="match status" value="1"/>
</dbReference>
<dbReference type="InterPro" id="IPR034808">
    <property type="entry name" value="Nop4p_RRM3"/>
</dbReference>
<evidence type="ECO:0000256" key="6">
    <source>
        <dbReference type="SAM" id="MobiDB-lite"/>
    </source>
</evidence>
<evidence type="ECO:0000256" key="4">
    <source>
        <dbReference type="ARBA" id="ARBA00023242"/>
    </source>
</evidence>
<feature type="region of interest" description="Disordered" evidence="6">
    <location>
        <begin position="894"/>
        <end position="986"/>
    </location>
</feature>
<feature type="compositionally biased region" description="Basic and acidic residues" evidence="6">
    <location>
        <begin position="103"/>
        <end position="124"/>
    </location>
</feature>
<name>A0A409X2Z1_PSICY</name>
<feature type="compositionally biased region" description="Basic and acidic residues" evidence="6">
    <location>
        <begin position="859"/>
        <end position="870"/>
    </location>
</feature>
<evidence type="ECO:0000256" key="1">
    <source>
        <dbReference type="ARBA" id="ARBA00004123"/>
    </source>
</evidence>
<dbReference type="SUPFAM" id="SSF54928">
    <property type="entry name" value="RNA-binding domain, RBD"/>
    <property type="match status" value="2"/>
</dbReference>
<evidence type="ECO:0000259" key="7">
    <source>
        <dbReference type="PROSITE" id="PS50102"/>
    </source>
</evidence>
<sequence>MSTDLGKKKETEEGPTNTVPHGSTIFVSNLPYNATSVDLETLFSDIAPVRSAFVVTEQGTGVSKGVGYVSFALKEDAESAFENITKDGISLVGRKLRVQWADTKPKEKGEKGERKEVVKKEPKPRPAHQQPRLPHDPLATRTIVISGLPPALDSKVLWKKIRKYEGAEKVDWPIKDDEGKEDPTTAHVLYTTSTQACEAVNKLHAHVYKGCLLSVTLKKRLDTLSNPVRISKSTKGETLPADAKGKAVAAPSHASRLIVRNIPFNATEQDLRAIFLPYGPIYSVHIPLDEKVKKDHDPEQAESSAAGATAAAYAAAKKPRTKGFAFVWMLSKKDAERAMEGCNGIVMRAGTADALVSDKQKKKKLVRLEKKAAAKAGKKEVKEEDEDEENAADEDEDMEKDKTDDKRATERVIAVDWALSKEKWKEEKAKIEEDVEMDDASGSGASDDNDSSDDSEEEGEGGLGVHGSSSDESDETDDSDDSRDESDNDEELVKPQLPAPETGTTLFIRNIPFNATEDELRTLFRSFGPLRYARITMDHDTGRSRGTGFACFWNIEDADRAVQQSELLRSETTGQAIVPKKNPFSLPSILTPDPSSSLAQSLVLHGRTLDVVRAVTRDVAGKLKETNERAREKADKRNMYLIREGVIMPNTPASENLTPAEVERRTSSFNARRALLKSNPSLFISKTRLSVRQIPIFVTERMLKRLVSHSLKAFNAEVKEGARTPLSADELADPPAAKPEESKAPIKTKDEPAEDEDDGDKKKKKKGKFTGRDTGVKQTKIVRQAERVDPITGKGRSKGYGFVEMHRHSDALRFLRWANNNPDVGTLFESWWKDELENMLKSERAKDASEKDDARIKRLKEEIEREEQHPGGKKSKGSLIVEFSIENIQVLQRRAAMQSNQDKPAVSSTLSRPSTTGAPTDRKRKSEPEEKHSKKSDDRSPKKRRTEEKEKTEPKQEDAPKPSNPLGAMIGRKRKERKSGGKKGGK</sequence>
<dbReference type="SMART" id="SM00360">
    <property type="entry name" value="RRM"/>
    <property type="match status" value="5"/>
</dbReference>
<feature type="compositionally biased region" description="Basic and acidic residues" evidence="6">
    <location>
        <begin position="1"/>
        <end position="12"/>
    </location>
</feature>
<feature type="region of interest" description="Disordered" evidence="6">
    <location>
        <begin position="1"/>
        <end position="22"/>
    </location>
</feature>
<dbReference type="FunCoup" id="A0A409X2Z1">
    <property type="interactions" value="661"/>
</dbReference>
<dbReference type="InterPro" id="IPR000504">
    <property type="entry name" value="RRM_dom"/>
</dbReference>